<gene>
    <name evidence="2" type="ORF">PLEPLA_LOCUS18124</name>
</gene>
<comment type="caution">
    <text evidence="2">The sequence shown here is derived from an EMBL/GenBank/DDBJ whole genome shotgun (WGS) entry which is preliminary data.</text>
</comment>
<feature type="region of interest" description="Disordered" evidence="1">
    <location>
        <begin position="101"/>
        <end position="122"/>
    </location>
</feature>
<feature type="region of interest" description="Disordered" evidence="1">
    <location>
        <begin position="278"/>
        <end position="297"/>
    </location>
</feature>
<evidence type="ECO:0000313" key="2">
    <source>
        <dbReference type="EMBL" id="CAB1430142.1"/>
    </source>
</evidence>
<keyword evidence="3" id="KW-1185">Reference proteome</keyword>
<organism evidence="2 3">
    <name type="scientific">Pleuronectes platessa</name>
    <name type="common">European plaice</name>
    <dbReference type="NCBI Taxonomy" id="8262"/>
    <lineage>
        <taxon>Eukaryota</taxon>
        <taxon>Metazoa</taxon>
        <taxon>Chordata</taxon>
        <taxon>Craniata</taxon>
        <taxon>Vertebrata</taxon>
        <taxon>Euteleostomi</taxon>
        <taxon>Actinopterygii</taxon>
        <taxon>Neopterygii</taxon>
        <taxon>Teleostei</taxon>
        <taxon>Neoteleostei</taxon>
        <taxon>Acanthomorphata</taxon>
        <taxon>Carangaria</taxon>
        <taxon>Pleuronectiformes</taxon>
        <taxon>Pleuronectoidei</taxon>
        <taxon>Pleuronectidae</taxon>
        <taxon>Pleuronectes</taxon>
    </lineage>
</organism>
<protein>
    <submittedName>
        <fullName evidence="2">Uncharacterized protein</fullName>
    </submittedName>
</protein>
<dbReference type="EMBL" id="CADEAL010001207">
    <property type="protein sequence ID" value="CAB1430142.1"/>
    <property type="molecule type" value="Genomic_DNA"/>
</dbReference>
<name>A0A9N7YKC2_PLEPL</name>
<dbReference type="Proteomes" id="UP001153269">
    <property type="component" value="Unassembled WGS sequence"/>
</dbReference>
<evidence type="ECO:0000256" key="1">
    <source>
        <dbReference type="SAM" id="MobiDB-lite"/>
    </source>
</evidence>
<evidence type="ECO:0000313" key="3">
    <source>
        <dbReference type="Proteomes" id="UP001153269"/>
    </source>
</evidence>
<proteinExistence type="predicted"/>
<feature type="region of interest" description="Disordered" evidence="1">
    <location>
        <begin position="315"/>
        <end position="341"/>
    </location>
</feature>
<dbReference type="AlphaFoldDB" id="A0A9N7YKC2"/>
<accession>A0A9N7YKC2</accession>
<sequence length="341" mass="37680">MLLKSDTTLCSAVCLHHTSAPPLIISELHASNEGSGYRLILEPVSDSVTAPSSGPLERQRRRISFSRARSAFHVIVEAAVKPGWKQQQQQLSDVTDYAAPRSPGWREGGPQTFRGSPACSPPFSPSRILHKTDSINYTGHTSSPSPVPQTPAFPVSPPTPYVKHFSEVSQRRTSEQWEHHSWTPASVLLRVFDEETLILKAAVGDCTTSCGPLHNKCTSLQQKAFTVKGDILTIGENLPHTRALSRPEDEPSVFRTPRVPRDRDLLCNHISSVYMRPNHNKQGLSAEAPSRRKQLPARGMQMRLSEGRGFLRQDAGVSDRQGSRVKGYEQGSGPVEIGRLW</sequence>
<reference evidence="2" key="1">
    <citation type="submission" date="2020-03" db="EMBL/GenBank/DDBJ databases">
        <authorList>
            <person name="Weist P."/>
        </authorList>
    </citation>
    <scope>NUCLEOTIDE SEQUENCE</scope>
</reference>